<gene>
    <name evidence="1" type="ordered locus">Hneap_1305</name>
</gene>
<evidence type="ECO:0008006" key="3">
    <source>
        <dbReference type="Google" id="ProtNLM"/>
    </source>
</evidence>
<dbReference type="Pfam" id="PF10985">
    <property type="entry name" value="DUF2805"/>
    <property type="match status" value="1"/>
</dbReference>
<dbReference type="Proteomes" id="UP000009102">
    <property type="component" value="Chromosome"/>
</dbReference>
<dbReference type="eggNOG" id="ENOG5032ZS2">
    <property type="taxonomic scope" value="Bacteria"/>
</dbReference>
<dbReference type="RefSeq" id="WP_012824174.1">
    <property type="nucleotide sequence ID" value="NC_013422.1"/>
</dbReference>
<name>D0L0B7_HALNC</name>
<dbReference type="HOGENOM" id="CLU_141636_3_0_6"/>
<dbReference type="InterPro" id="IPR019882">
    <property type="entry name" value="CHP03643"/>
</dbReference>
<dbReference type="NCBIfam" id="TIGR03643">
    <property type="entry name" value="TIGR03643 family protein"/>
    <property type="match status" value="1"/>
</dbReference>
<accession>D0L0B7</accession>
<dbReference type="AlphaFoldDB" id="D0L0B7"/>
<evidence type="ECO:0000313" key="2">
    <source>
        <dbReference type="Proteomes" id="UP000009102"/>
    </source>
</evidence>
<sequence length="72" mass="8438">MNESSAAISELIEMAWQDRITFDDIQRLTGYSESEVIRLMRAQLKPSSYRLWRKRVTGRVTKHKKKCGVAHE</sequence>
<keyword evidence="2" id="KW-1185">Reference proteome</keyword>
<dbReference type="STRING" id="555778.Hneap_1305"/>
<dbReference type="KEGG" id="hna:Hneap_1305"/>
<dbReference type="EMBL" id="CP001801">
    <property type="protein sequence ID" value="ACX96140.1"/>
    <property type="molecule type" value="Genomic_DNA"/>
</dbReference>
<proteinExistence type="predicted"/>
<evidence type="ECO:0000313" key="1">
    <source>
        <dbReference type="EMBL" id="ACX96140.1"/>
    </source>
</evidence>
<organism evidence="1 2">
    <name type="scientific">Halothiobacillus neapolitanus (strain ATCC 23641 / DSM 15147 / CIP 104769 / NCIMB 8539 / c2)</name>
    <name type="common">Thiobacillus neapolitanus</name>
    <dbReference type="NCBI Taxonomy" id="555778"/>
    <lineage>
        <taxon>Bacteria</taxon>
        <taxon>Pseudomonadati</taxon>
        <taxon>Pseudomonadota</taxon>
        <taxon>Gammaproteobacteria</taxon>
        <taxon>Chromatiales</taxon>
        <taxon>Halothiobacillaceae</taxon>
        <taxon>Halothiobacillus</taxon>
    </lineage>
</organism>
<reference evidence="1 2" key="1">
    <citation type="submission" date="2009-10" db="EMBL/GenBank/DDBJ databases">
        <title>Complete sequence of Halothiobacillus neapolitanus c2.</title>
        <authorList>
            <consortium name="US DOE Joint Genome Institute"/>
            <person name="Lucas S."/>
            <person name="Copeland A."/>
            <person name="Lapidus A."/>
            <person name="Glavina del Rio T."/>
            <person name="Tice H."/>
            <person name="Bruce D."/>
            <person name="Goodwin L."/>
            <person name="Pitluck S."/>
            <person name="Davenport K."/>
            <person name="Brettin T."/>
            <person name="Detter J.C."/>
            <person name="Han C."/>
            <person name="Tapia R."/>
            <person name="Larimer F."/>
            <person name="Land M."/>
            <person name="Hauser L."/>
            <person name="Kyrpides N."/>
            <person name="Mikhailova N."/>
            <person name="Kerfeld C."/>
            <person name="Cannon G."/>
            <person name="Heinhort S."/>
        </authorList>
    </citation>
    <scope>NUCLEOTIDE SEQUENCE [LARGE SCALE GENOMIC DNA]</scope>
    <source>
        <strain evidence="2">ATCC 23641 / c2</strain>
    </source>
</reference>
<protein>
    <recommendedName>
        <fullName evidence="3">TIGR03643 family protein</fullName>
    </recommendedName>
</protein>
<dbReference type="OrthoDB" id="289296at2"/>